<feature type="domain" description="CDI immunity protein" evidence="1">
    <location>
        <begin position="48"/>
        <end position="120"/>
    </location>
</feature>
<dbReference type="RefSeq" id="WP_189020924.1">
    <property type="nucleotide sequence ID" value="NZ_BMHE01000095.1"/>
</dbReference>
<keyword evidence="3" id="KW-1185">Reference proteome</keyword>
<dbReference type="EMBL" id="BMHE01000095">
    <property type="protein sequence ID" value="GGA17447.1"/>
    <property type="molecule type" value="Genomic_DNA"/>
</dbReference>
<evidence type="ECO:0000313" key="3">
    <source>
        <dbReference type="Proteomes" id="UP000615455"/>
    </source>
</evidence>
<dbReference type="InterPro" id="IPR041256">
    <property type="entry name" value="CdiI_4"/>
</dbReference>
<proteinExistence type="predicted"/>
<accession>A0ABQ1FKQ4</accession>
<dbReference type="Pfam" id="PF18624">
    <property type="entry name" value="CdiI_4"/>
    <property type="match status" value="1"/>
</dbReference>
<dbReference type="CDD" id="cd20688">
    <property type="entry name" value="CdiI_Ecoli_Nm-like"/>
    <property type="match status" value="1"/>
</dbReference>
<gene>
    <name evidence="2" type="ORF">GCM10008018_72110</name>
</gene>
<reference evidence="3" key="1">
    <citation type="journal article" date="2019" name="Int. J. Syst. Evol. Microbiol.">
        <title>The Global Catalogue of Microorganisms (GCM) 10K type strain sequencing project: providing services to taxonomists for standard genome sequencing and annotation.</title>
        <authorList>
            <consortium name="The Broad Institute Genomics Platform"/>
            <consortium name="The Broad Institute Genome Sequencing Center for Infectious Disease"/>
            <person name="Wu L."/>
            <person name="Ma J."/>
        </authorList>
    </citation>
    <scope>NUCLEOTIDE SEQUENCE [LARGE SCALE GENOMIC DNA]</scope>
    <source>
        <strain evidence="3">CGMCC 1.15043</strain>
    </source>
</reference>
<sequence>MNENIQVTDPQRKDWLINQLFLSMGFFDLDTRRPFRMLGEFQYESGINGCGSEEIGCALSAYYTPDEEYYIGEHKVSISYDITNEEVIMEEAEFYPYIEKYSMEYVERNPDQKEEVMECLKNIRKRFKLE</sequence>
<organism evidence="2 3">
    <name type="scientific">Paenibacillus marchantiophytorum</name>
    <dbReference type="NCBI Taxonomy" id="1619310"/>
    <lineage>
        <taxon>Bacteria</taxon>
        <taxon>Bacillati</taxon>
        <taxon>Bacillota</taxon>
        <taxon>Bacilli</taxon>
        <taxon>Bacillales</taxon>
        <taxon>Paenibacillaceae</taxon>
        <taxon>Paenibacillus</taxon>
    </lineage>
</organism>
<name>A0ABQ1FKQ4_9BACL</name>
<comment type="caution">
    <text evidence="2">The sequence shown here is derived from an EMBL/GenBank/DDBJ whole genome shotgun (WGS) entry which is preliminary data.</text>
</comment>
<evidence type="ECO:0000313" key="2">
    <source>
        <dbReference type="EMBL" id="GGA17447.1"/>
    </source>
</evidence>
<dbReference type="Proteomes" id="UP000615455">
    <property type="component" value="Unassembled WGS sequence"/>
</dbReference>
<evidence type="ECO:0000259" key="1">
    <source>
        <dbReference type="Pfam" id="PF18624"/>
    </source>
</evidence>
<protein>
    <recommendedName>
        <fullName evidence="1">CDI immunity protein domain-containing protein</fullName>
    </recommendedName>
</protein>